<keyword evidence="2" id="KW-1185">Reference proteome</keyword>
<reference evidence="2" key="1">
    <citation type="journal article" date="2018" name="BMC Genomics">
        <title>Genomic insights into host adaptation between the wheat stripe rust pathogen (Puccinia striiformis f. sp. tritici) and the barley stripe rust pathogen (Puccinia striiformis f. sp. hordei).</title>
        <authorList>
            <person name="Xia C."/>
            <person name="Wang M."/>
            <person name="Yin C."/>
            <person name="Cornejo O.E."/>
            <person name="Hulbert S.H."/>
            <person name="Chen X."/>
        </authorList>
    </citation>
    <scope>NUCLEOTIDE SEQUENCE [LARGE SCALE GENOMIC DNA]</scope>
    <source>
        <strain evidence="2">93-210</strain>
    </source>
</reference>
<dbReference type="Proteomes" id="UP001060170">
    <property type="component" value="Chromosome 11"/>
</dbReference>
<organism evidence="1 2">
    <name type="scientific">Puccinia striiformis f. sp. tritici</name>
    <dbReference type="NCBI Taxonomy" id="168172"/>
    <lineage>
        <taxon>Eukaryota</taxon>
        <taxon>Fungi</taxon>
        <taxon>Dikarya</taxon>
        <taxon>Basidiomycota</taxon>
        <taxon>Pucciniomycotina</taxon>
        <taxon>Pucciniomycetes</taxon>
        <taxon>Pucciniales</taxon>
        <taxon>Pucciniaceae</taxon>
        <taxon>Puccinia</taxon>
    </lineage>
</organism>
<name>A0ACC0E2M2_9BASI</name>
<proteinExistence type="predicted"/>
<dbReference type="EMBL" id="CM045875">
    <property type="protein sequence ID" value="KAI7944099.1"/>
    <property type="molecule type" value="Genomic_DNA"/>
</dbReference>
<evidence type="ECO:0000313" key="1">
    <source>
        <dbReference type="EMBL" id="KAI7944099.1"/>
    </source>
</evidence>
<reference evidence="2" key="2">
    <citation type="journal article" date="2018" name="Mol. Plant Microbe Interact.">
        <title>Genome sequence resources for the wheat stripe rust pathogen (Puccinia striiformis f. sp. tritici) and the barley stripe rust pathogen (Puccinia striiformis f. sp. hordei).</title>
        <authorList>
            <person name="Xia C."/>
            <person name="Wang M."/>
            <person name="Yin C."/>
            <person name="Cornejo O.E."/>
            <person name="Hulbert S.H."/>
            <person name="Chen X."/>
        </authorList>
    </citation>
    <scope>NUCLEOTIDE SEQUENCE [LARGE SCALE GENOMIC DNA]</scope>
    <source>
        <strain evidence="2">93-210</strain>
    </source>
</reference>
<sequence>VLIEDFEAVMRGVFIEHESETKCLTNVKEATKNKGLNNVDHNPFTTYAGYLGSKDPQGRNQCCMATAMEALYVIYNPLWLRDTNSTGKDMFSALCHHFNSCVKYKLTELGQIRSVLSKGQNRYKGSFLVGSFVSCDFFLENLLDIQKNSLKALKGLLIAEEYWTYSCLKHPKYCHGTSSKPRTVFAITIKKDYFEDNHTAPSNVTELLNHSTLTGLKVWPGIHCRTCITFNSNSNTSMHQPVEPLSSTSHISFPRVFSPPHLYFFLKVTSIFGESQQQTFMVVQDWPSKLNFGGQILTLIPCRYWSGAHYRCKVVRNVGGSVEVCYMTTWKTKATLVSLTPILQPLVVLLPTAAY</sequence>
<comment type="caution">
    <text evidence="1">The sequence shown here is derived from an EMBL/GenBank/DDBJ whole genome shotgun (WGS) entry which is preliminary data.</text>
</comment>
<feature type="non-terminal residue" evidence="1">
    <location>
        <position position="1"/>
    </location>
</feature>
<gene>
    <name evidence="1" type="ORF">MJO28_011627</name>
</gene>
<protein>
    <submittedName>
        <fullName evidence="1">Uncharacterized protein</fullName>
    </submittedName>
</protein>
<reference evidence="1 2" key="3">
    <citation type="journal article" date="2022" name="Microbiol. Spectr.">
        <title>Folding features and dynamics of 3D genome architecture in plant fungal pathogens.</title>
        <authorList>
            <person name="Xia C."/>
        </authorList>
    </citation>
    <scope>NUCLEOTIDE SEQUENCE [LARGE SCALE GENOMIC DNA]</scope>
    <source>
        <strain evidence="1 2">93-210</strain>
    </source>
</reference>
<accession>A0ACC0E2M2</accession>
<evidence type="ECO:0000313" key="2">
    <source>
        <dbReference type="Proteomes" id="UP001060170"/>
    </source>
</evidence>